<keyword evidence="8 11" id="KW-0472">Membrane</keyword>
<organism evidence="13 14">
    <name type="scientific">Variovorax guangxiensis</name>
    <dbReference type="NCBI Taxonomy" id="1775474"/>
    <lineage>
        <taxon>Bacteria</taxon>
        <taxon>Pseudomonadati</taxon>
        <taxon>Pseudomonadota</taxon>
        <taxon>Betaproteobacteria</taxon>
        <taxon>Burkholderiales</taxon>
        <taxon>Comamonadaceae</taxon>
        <taxon>Variovorax</taxon>
    </lineage>
</organism>
<dbReference type="InterPro" id="IPR012902">
    <property type="entry name" value="N_methyl_site"/>
</dbReference>
<comment type="caution">
    <text evidence="13">The sequence shown here is derived from an EMBL/GenBank/DDBJ whole genome shotgun (WGS) entry which is preliminary data.</text>
</comment>
<evidence type="ECO:0000256" key="1">
    <source>
        <dbReference type="ARBA" id="ARBA00004377"/>
    </source>
</evidence>
<feature type="domain" description="General secretion pathway GspH" evidence="12">
    <location>
        <begin position="52"/>
        <end position="160"/>
    </location>
</feature>
<evidence type="ECO:0000313" key="14">
    <source>
        <dbReference type="Proteomes" id="UP000319212"/>
    </source>
</evidence>
<dbReference type="PROSITE" id="PS00409">
    <property type="entry name" value="PROKAR_NTER_METHYL"/>
    <property type="match status" value="1"/>
</dbReference>
<dbReference type="SUPFAM" id="SSF54523">
    <property type="entry name" value="Pili subunits"/>
    <property type="match status" value="1"/>
</dbReference>
<evidence type="ECO:0000259" key="12">
    <source>
        <dbReference type="Pfam" id="PF12019"/>
    </source>
</evidence>
<evidence type="ECO:0000256" key="3">
    <source>
        <dbReference type="ARBA" id="ARBA00022475"/>
    </source>
</evidence>
<keyword evidence="7 11" id="KW-1133">Transmembrane helix</keyword>
<name>A0A502E006_9BURK</name>
<keyword evidence="3" id="KW-1003">Cell membrane</keyword>
<keyword evidence="5" id="KW-0997">Cell inner membrane</keyword>
<keyword evidence="6 11" id="KW-0812">Transmembrane</keyword>
<dbReference type="NCBIfam" id="TIGR02532">
    <property type="entry name" value="IV_pilin_GFxxxE"/>
    <property type="match status" value="1"/>
</dbReference>
<evidence type="ECO:0000256" key="4">
    <source>
        <dbReference type="ARBA" id="ARBA00022481"/>
    </source>
</evidence>
<dbReference type="EMBL" id="RCZI01000001">
    <property type="protein sequence ID" value="TPG30684.1"/>
    <property type="molecule type" value="Genomic_DNA"/>
</dbReference>
<dbReference type="GO" id="GO:0005886">
    <property type="term" value="C:plasma membrane"/>
    <property type="evidence" value="ECO:0007669"/>
    <property type="project" value="UniProtKB-SubCell"/>
</dbReference>
<evidence type="ECO:0000256" key="8">
    <source>
        <dbReference type="ARBA" id="ARBA00023136"/>
    </source>
</evidence>
<dbReference type="Pfam" id="PF07963">
    <property type="entry name" value="N_methyl"/>
    <property type="match status" value="1"/>
</dbReference>
<evidence type="ECO:0000256" key="9">
    <source>
        <dbReference type="ARBA" id="ARBA00025772"/>
    </source>
</evidence>
<evidence type="ECO:0000313" key="13">
    <source>
        <dbReference type="EMBL" id="TPG30684.1"/>
    </source>
</evidence>
<dbReference type="GO" id="GO:0015627">
    <property type="term" value="C:type II protein secretion system complex"/>
    <property type="evidence" value="ECO:0007669"/>
    <property type="project" value="InterPro"/>
</dbReference>
<evidence type="ECO:0000256" key="7">
    <source>
        <dbReference type="ARBA" id="ARBA00022989"/>
    </source>
</evidence>
<keyword evidence="4" id="KW-0488">Methylation</keyword>
<dbReference type="Gene3D" id="3.55.40.10">
    <property type="entry name" value="minor pseudopilin epsh domain"/>
    <property type="match status" value="1"/>
</dbReference>
<dbReference type="InterPro" id="IPR022346">
    <property type="entry name" value="T2SS_GspH"/>
</dbReference>
<feature type="transmembrane region" description="Helical" evidence="11">
    <location>
        <begin position="20"/>
        <end position="42"/>
    </location>
</feature>
<evidence type="ECO:0000256" key="11">
    <source>
        <dbReference type="SAM" id="Phobius"/>
    </source>
</evidence>
<evidence type="ECO:0000256" key="5">
    <source>
        <dbReference type="ARBA" id="ARBA00022519"/>
    </source>
</evidence>
<evidence type="ECO:0000256" key="10">
    <source>
        <dbReference type="ARBA" id="ARBA00030775"/>
    </source>
</evidence>
<comment type="subcellular location">
    <subcellularLocation>
        <location evidence="1">Cell inner membrane</location>
        <topology evidence="1">Single-pass membrane protein</topology>
    </subcellularLocation>
</comment>
<accession>A0A502E006</accession>
<sequence>MKTVLHLRNAPARGFTLIELMVVVTLVAVLSAIAVPGFRTLLLNQRLASSISEFVAALSLARAEALKRSQTITLTSKAGKDWNSGWEVNGAIDGVPTTLRTFNALPAGVTVDPALGSAFNGKVSYDANGFSRNGDAYLMGCVALKAETGRRSAVVVSASGRPRVCDPDKKGDCGESKCAGSGS</sequence>
<dbReference type="RefSeq" id="WP_140838877.1">
    <property type="nucleotide sequence ID" value="NZ_RCZI01000001.1"/>
</dbReference>
<dbReference type="Proteomes" id="UP000319212">
    <property type="component" value="Unassembled WGS sequence"/>
</dbReference>
<evidence type="ECO:0000256" key="2">
    <source>
        <dbReference type="ARBA" id="ARBA00021549"/>
    </source>
</evidence>
<evidence type="ECO:0000256" key="6">
    <source>
        <dbReference type="ARBA" id="ARBA00022692"/>
    </source>
</evidence>
<dbReference type="GO" id="GO:0015628">
    <property type="term" value="P:protein secretion by the type II secretion system"/>
    <property type="evidence" value="ECO:0007669"/>
    <property type="project" value="InterPro"/>
</dbReference>
<dbReference type="InterPro" id="IPR045584">
    <property type="entry name" value="Pilin-like"/>
</dbReference>
<reference evidence="13 14" key="1">
    <citation type="journal article" date="2019" name="Environ. Microbiol.">
        <title>Species interactions and distinct microbial communities in high Arctic permafrost affected cryosols are associated with the CH4 and CO2 gas fluxes.</title>
        <authorList>
            <person name="Altshuler I."/>
            <person name="Hamel J."/>
            <person name="Turney S."/>
            <person name="Magnuson E."/>
            <person name="Levesque R."/>
            <person name="Greer C."/>
            <person name="Whyte L.G."/>
        </authorList>
    </citation>
    <scope>NUCLEOTIDE SEQUENCE [LARGE SCALE GENOMIC DNA]</scope>
    <source>
        <strain evidence="13 14">S06.C</strain>
    </source>
</reference>
<dbReference type="Pfam" id="PF12019">
    <property type="entry name" value="GspH"/>
    <property type="match status" value="1"/>
</dbReference>
<proteinExistence type="inferred from homology"/>
<comment type="similarity">
    <text evidence="9">Belongs to the GSP H family.</text>
</comment>
<dbReference type="AlphaFoldDB" id="A0A502E006"/>
<gene>
    <name evidence="13" type="ORF">EAH82_04240</name>
</gene>
<protein>
    <recommendedName>
        <fullName evidence="2">Type II secretion system protein H</fullName>
    </recommendedName>
    <alternativeName>
        <fullName evidence="10">General secretion pathway protein H</fullName>
    </alternativeName>
</protein>
<dbReference type="OrthoDB" id="8853134at2"/>